<evidence type="ECO:0000313" key="1">
    <source>
        <dbReference type="EMBL" id="MBD0851909.1"/>
    </source>
</evidence>
<proteinExistence type="predicted"/>
<protein>
    <recommendedName>
        <fullName evidence="3">DUF4468 domain-containing protein</fullName>
    </recommendedName>
</protein>
<accession>A0ABR7VIM5</accession>
<comment type="caution">
    <text evidence="1">The sequence shown here is derived from an EMBL/GenBank/DDBJ whole genome shotgun (WGS) entry which is preliminary data.</text>
</comment>
<dbReference type="Proteomes" id="UP000598350">
    <property type="component" value="Unassembled WGS sequence"/>
</dbReference>
<dbReference type="RefSeq" id="WP_188315027.1">
    <property type="nucleotide sequence ID" value="NZ_JABTCG010000005.1"/>
</dbReference>
<dbReference type="PROSITE" id="PS51257">
    <property type="entry name" value="PROKAR_LIPOPROTEIN"/>
    <property type="match status" value="1"/>
</dbReference>
<reference evidence="1 2" key="1">
    <citation type="submission" date="2020-05" db="EMBL/GenBank/DDBJ databases">
        <title>The draft genome sequence of Maribacter arenosus CAU 1321.</title>
        <authorList>
            <person name="Mu L."/>
        </authorList>
    </citation>
    <scope>NUCLEOTIDE SEQUENCE [LARGE SCALE GENOMIC DNA]</scope>
    <source>
        <strain evidence="1 2">CAU 1321</strain>
    </source>
</reference>
<dbReference type="EMBL" id="JABTCG010000005">
    <property type="protein sequence ID" value="MBD0851909.1"/>
    <property type="molecule type" value="Genomic_DNA"/>
</dbReference>
<sequence>MKNTFFILFLLYFLTGCSDQKLTHQETVTKYYNARDAANYNELKTLINDSITIIAGDYVMPYSHDSFYEQFKWDSIFRPSYKIVELEEKNNQIIASVALNSVRNEFLKNNAMTCQYKISFNYGKISKIEELECKSADWNIWQKERDSLVSWIKKNHPELDGFINDMTMNGAMNYLKAIELYETDKNAL</sequence>
<gene>
    <name evidence="1" type="ORF">HPE63_14605</name>
</gene>
<name>A0ABR7VIM5_9FLAO</name>
<keyword evidence="2" id="KW-1185">Reference proteome</keyword>
<evidence type="ECO:0000313" key="2">
    <source>
        <dbReference type="Proteomes" id="UP000598350"/>
    </source>
</evidence>
<evidence type="ECO:0008006" key="3">
    <source>
        <dbReference type="Google" id="ProtNLM"/>
    </source>
</evidence>
<organism evidence="1 2">
    <name type="scientific">Maribacter arenosus</name>
    <dbReference type="NCBI Taxonomy" id="1854708"/>
    <lineage>
        <taxon>Bacteria</taxon>
        <taxon>Pseudomonadati</taxon>
        <taxon>Bacteroidota</taxon>
        <taxon>Flavobacteriia</taxon>
        <taxon>Flavobacteriales</taxon>
        <taxon>Flavobacteriaceae</taxon>
        <taxon>Maribacter</taxon>
    </lineage>
</organism>